<feature type="domain" description="ABC-type transport auxiliary lipoprotein component" evidence="2">
    <location>
        <begin position="46"/>
        <end position="202"/>
    </location>
</feature>
<evidence type="ECO:0000256" key="1">
    <source>
        <dbReference type="SAM" id="SignalP"/>
    </source>
</evidence>
<name>A0A4R7CAQ2_9HYPH</name>
<comment type="caution">
    <text evidence="3">The sequence shown here is derived from an EMBL/GenBank/DDBJ whole genome shotgun (WGS) entry which is preliminary data.</text>
</comment>
<dbReference type="Pfam" id="PF03886">
    <property type="entry name" value="ABC_trans_aux"/>
    <property type="match status" value="1"/>
</dbReference>
<dbReference type="AlphaFoldDB" id="A0A4R7CAQ2"/>
<accession>A0A4R7CAQ2</accession>
<keyword evidence="1" id="KW-0732">Signal</keyword>
<dbReference type="Gene3D" id="3.40.50.10610">
    <property type="entry name" value="ABC-type transport auxiliary lipoprotein component"/>
    <property type="match status" value="1"/>
</dbReference>
<proteinExistence type="predicted"/>
<feature type="chain" id="PRO_5020653839" evidence="1">
    <location>
        <begin position="38"/>
        <end position="210"/>
    </location>
</feature>
<dbReference type="InterPro" id="IPR005586">
    <property type="entry name" value="ABC_trans_aux"/>
</dbReference>
<evidence type="ECO:0000313" key="3">
    <source>
        <dbReference type="EMBL" id="TDR94455.1"/>
    </source>
</evidence>
<dbReference type="SUPFAM" id="SSF159594">
    <property type="entry name" value="XCC0632-like"/>
    <property type="match status" value="1"/>
</dbReference>
<keyword evidence="4" id="KW-1185">Reference proteome</keyword>
<dbReference type="EMBL" id="SNZR01000011">
    <property type="protein sequence ID" value="TDR94455.1"/>
    <property type="molecule type" value="Genomic_DNA"/>
</dbReference>
<organism evidence="3 4">
    <name type="scientific">Enterovirga rhinocerotis</name>
    <dbReference type="NCBI Taxonomy" id="1339210"/>
    <lineage>
        <taxon>Bacteria</taxon>
        <taxon>Pseudomonadati</taxon>
        <taxon>Pseudomonadota</taxon>
        <taxon>Alphaproteobacteria</taxon>
        <taxon>Hyphomicrobiales</taxon>
        <taxon>Methylobacteriaceae</taxon>
        <taxon>Enterovirga</taxon>
    </lineage>
</organism>
<evidence type="ECO:0000259" key="2">
    <source>
        <dbReference type="Pfam" id="PF03886"/>
    </source>
</evidence>
<feature type="signal peptide" evidence="1">
    <location>
        <begin position="1"/>
        <end position="37"/>
    </location>
</feature>
<sequence length="210" mass="22300">MLSVRIPATGGRFGSRFRRSVPRVLVAALAMPIFVSACSSPPAPAFDLTAPASPSRRSALAGRQIVVPEPSTIGPLEAERIVAHDAANSISYISGAQWADRLPRLFQARLIQTFENGSSVRASRPGDGVVGDYQLNTNIRAFQLDASRSEAYVEVSLNLVDLKSGKLVSGRVVSRRVPVPDGRGATVAQGLDRALSGVLLDIVRWVGGGR</sequence>
<gene>
    <name evidence="3" type="ORF">EV668_1742</name>
</gene>
<reference evidence="3 4" key="1">
    <citation type="submission" date="2019-03" db="EMBL/GenBank/DDBJ databases">
        <title>Genomic Encyclopedia of Type Strains, Phase IV (KMG-IV): sequencing the most valuable type-strain genomes for metagenomic binning, comparative biology and taxonomic classification.</title>
        <authorList>
            <person name="Goeker M."/>
        </authorList>
    </citation>
    <scope>NUCLEOTIDE SEQUENCE [LARGE SCALE GENOMIC DNA]</scope>
    <source>
        <strain evidence="3 4">DSM 25903</strain>
    </source>
</reference>
<dbReference type="Proteomes" id="UP000295122">
    <property type="component" value="Unassembled WGS sequence"/>
</dbReference>
<protein>
    <submittedName>
        <fullName evidence="3">Cholesterol transport system auxiliary component</fullName>
    </submittedName>
</protein>
<evidence type="ECO:0000313" key="4">
    <source>
        <dbReference type="Proteomes" id="UP000295122"/>
    </source>
</evidence>